<feature type="compositionally biased region" description="Basic residues" evidence="1">
    <location>
        <begin position="32"/>
        <end position="61"/>
    </location>
</feature>
<organism evidence="2">
    <name type="scientific">uncultured Nocardioides sp</name>
    <dbReference type="NCBI Taxonomy" id="198441"/>
    <lineage>
        <taxon>Bacteria</taxon>
        <taxon>Bacillati</taxon>
        <taxon>Actinomycetota</taxon>
        <taxon>Actinomycetes</taxon>
        <taxon>Propionibacteriales</taxon>
        <taxon>Nocardioidaceae</taxon>
        <taxon>Nocardioides</taxon>
        <taxon>environmental samples</taxon>
    </lineage>
</organism>
<feature type="non-terminal residue" evidence="2">
    <location>
        <position position="102"/>
    </location>
</feature>
<reference evidence="2" key="1">
    <citation type="submission" date="2020-02" db="EMBL/GenBank/DDBJ databases">
        <authorList>
            <person name="Meier V. D."/>
        </authorList>
    </citation>
    <scope>NUCLEOTIDE SEQUENCE</scope>
    <source>
        <strain evidence="2">AVDCRST_MAG32</strain>
    </source>
</reference>
<gene>
    <name evidence="2" type="ORF">AVDCRST_MAG32-1736</name>
</gene>
<protein>
    <submittedName>
        <fullName evidence="2">Uncharacterized protein</fullName>
    </submittedName>
</protein>
<evidence type="ECO:0000313" key="2">
    <source>
        <dbReference type="EMBL" id="CAA9382188.1"/>
    </source>
</evidence>
<evidence type="ECO:0000256" key="1">
    <source>
        <dbReference type="SAM" id="MobiDB-lite"/>
    </source>
</evidence>
<feature type="non-terminal residue" evidence="2">
    <location>
        <position position="1"/>
    </location>
</feature>
<feature type="region of interest" description="Disordered" evidence="1">
    <location>
        <begin position="32"/>
        <end position="102"/>
    </location>
</feature>
<dbReference type="AlphaFoldDB" id="A0A6J4N9P0"/>
<proteinExistence type="predicted"/>
<sequence length="102" mass="11774">GHPDRWADAGARGRLRRAVHLEGALRDLRTALRARRAGRHRRLRGERRRPHRPAAARRGHPARLADRSPPDGAQPERRRTPGHPPRPPRPRHRGRAGRRERV</sequence>
<feature type="compositionally biased region" description="Basic and acidic residues" evidence="1">
    <location>
        <begin position="63"/>
        <end position="79"/>
    </location>
</feature>
<dbReference type="EMBL" id="CADCUM010000076">
    <property type="protein sequence ID" value="CAA9382188.1"/>
    <property type="molecule type" value="Genomic_DNA"/>
</dbReference>
<feature type="compositionally biased region" description="Basic residues" evidence="1">
    <location>
        <begin position="86"/>
        <end position="96"/>
    </location>
</feature>
<accession>A0A6J4N9P0</accession>
<name>A0A6J4N9P0_9ACTN</name>